<dbReference type="PANTHER" id="PTHR30026">
    <property type="entry name" value="OUTER MEMBRANE PROTEIN TOLC"/>
    <property type="match status" value="1"/>
</dbReference>
<comment type="subcellular location">
    <subcellularLocation>
        <location evidence="1">Cell outer membrane</location>
    </subcellularLocation>
</comment>
<name>F4MN54_9BACT</name>
<dbReference type="Pfam" id="PF02321">
    <property type="entry name" value="OEP"/>
    <property type="match status" value="2"/>
</dbReference>
<keyword evidence="6" id="KW-0472">Membrane</keyword>
<dbReference type="InterPro" id="IPR003423">
    <property type="entry name" value="OMP_efflux"/>
</dbReference>
<dbReference type="InterPro" id="IPR051906">
    <property type="entry name" value="TolC-like"/>
</dbReference>
<keyword evidence="4" id="KW-1134">Transmembrane beta strand</keyword>
<evidence type="ECO:0000313" key="8">
    <source>
        <dbReference type="EMBL" id="CBL87567.1"/>
    </source>
</evidence>
<dbReference type="PANTHER" id="PTHR30026:SF20">
    <property type="entry name" value="OUTER MEMBRANE PROTEIN TOLC"/>
    <property type="match status" value="1"/>
</dbReference>
<proteinExistence type="inferred from homology"/>
<evidence type="ECO:0000256" key="1">
    <source>
        <dbReference type="ARBA" id="ARBA00004442"/>
    </source>
</evidence>
<protein>
    <submittedName>
        <fullName evidence="8">Outer membrane efflux protein TolC</fullName>
    </submittedName>
</protein>
<evidence type="ECO:0000256" key="5">
    <source>
        <dbReference type="ARBA" id="ARBA00022692"/>
    </source>
</evidence>
<dbReference type="Gene3D" id="1.20.1600.10">
    <property type="entry name" value="Outer membrane efflux proteins (OEP)"/>
    <property type="match status" value="1"/>
</dbReference>
<gene>
    <name evidence="8" type="ORF">S18_920_0006</name>
</gene>
<dbReference type="GO" id="GO:0015288">
    <property type="term" value="F:porin activity"/>
    <property type="evidence" value="ECO:0007669"/>
    <property type="project" value="TreeGrafter"/>
</dbReference>
<sequence>MNYKILIIVTFLLSLEFYAQEVLNLNEATNITLENNLNIKIFENFEKISDNNASFLNSGYLPQINAGAGLIKSNQNVEIRTPSGLEGSLDNIESDSNSANISLNFIIVDGTGRKFNYRKSKELLNKSKLEVKEVIENTIFQLYTVYFEACRLIEEQNIYKGNLEISKTRLNRKKLEQEYGQSTSLEVLNAEVDFKNDSINYLNTISNLSNVKRDLNLIMNIDSDKIYDLVTEVDFLNFDELNDAYKNAQENNTSLKIDDKNIAISKNEMRATKSTYLPTIGLVGSYGWNESINNNPYAFFNENTNQGFSGGINLSWDIFNSGRKIIVNKNAKINYENSKIEKERRINLFFNELNNLYQTHTNNLYIFEVQIKNLETNKLNFERNLEQYNLGQLSSIQFRDAQLKLQRAELQKNSSKYNTKLSELALMKISGQIITKSYK</sequence>
<evidence type="ECO:0000256" key="6">
    <source>
        <dbReference type="ARBA" id="ARBA00023136"/>
    </source>
</evidence>
<dbReference type="AlphaFoldDB" id="F4MN54"/>
<keyword evidence="7" id="KW-0998">Cell outer membrane</keyword>
<keyword evidence="3" id="KW-0813">Transport</keyword>
<dbReference type="SUPFAM" id="SSF56954">
    <property type="entry name" value="Outer membrane efflux proteins (OEP)"/>
    <property type="match status" value="1"/>
</dbReference>
<dbReference type="EMBL" id="FQ032828">
    <property type="protein sequence ID" value="CBL87567.1"/>
    <property type="molecule type" value="Genomic_DNA"/>
</dbReference>
<accession>F4MN54</accession>
<dbReference type="GO" id="GO:0015562">
    <property type="term" value="F:efflux transmembrane transporter activity"/>
    <property type="evidence" value="ECO:0007669"/>
    <property type="project" value="InterPro"/>
</dbReference>
<evidence type="ECO:0000256" key="7">
    <source>
        <dbReference type="ARBA" id="ARBA00023237"/>
    </source>
</evidence>
<dbReference type="GO" id="GO:1990281">
    <property type="term" value="C:efflux pump complex"/>
    <property type="evidence" value="ECO:0007669"/>
    <property type="project" value="TreeGrafter"/>
</dbReference>
<evidence type="ECO:0000256" key="4">
    <source>
        <dbReference type="ARBA" id="ARBA00022452"/>
    </source>
</evidence>
<evidence type="ECO:0000256" key="3">
    <source>
        <dbReference type="ARBA" id="ARBA00022448"/>
    </source>
</evidence>
<reference evidence="8" key="2">
    <citation type="journal article" date="2012" name="Environ. Microbiol.">
        <title>Genomic content of uncultured Bacteroidetes from contrasting oceanic provinces in the North Atlantic Ocean.</title>
        <authorList>
            <person name="Gomez-Pereira P.R."/>
            <person name="Schuler M."/>
            <person name="Fuchs B.M."/>
            <person name="Bennke C."/>
            <person name="Teeling H."/>
            <person name="Waldmann J."/>
            <person name="Richter M."/>
            <person name="Barbe V."/>
            <person name="Bataille E."/>
            <person name="Glockner F.O."/>
            <person name="Amann R."/>
        </authorList>
    </citation>
    <scope>NUCLEOTIDE SEQUENCE</scope>
</reference>
<reference evidence="8" key="1">
    <citation type="submission" date="2010-05" db="EMBL/GenBank/DDBJ databases">
        <authorList>
            <person name="Genoscope - CEA"/>
        </authorList>
    </citation>
    <scope>NUCLEOTIDE SEQUENCE</scope>
</reference>
<keyword evidence="5" id="KW-0812">Transmembrane</keyword>
<evidence type="ECO:0000256" key="2">
    <source>
        <dbReference type="ARBA" id="ARBA00007613"/>
    </source>
</evidence>
<dbReference type="GO" id="GO:0009279">
    <property type="term" value="C:cell outer membrane"/>
    <property type="evidence" value="ECO:0007669"/>
    <property type="project" value="UniProtKB-SubCell"/>
</dbReference>
<organism evidence="8">
    <name type="scientific">uncultured Flavobacteriia bacterium</name>
    <dbReference type="NCBI Taxonomy" id="212695"/>
    <lineage>
        <taxon>Bacteria</taxon>
        <taxon>Pseudomonadati</taxon>
        <taxon>Bacteroidota</taxon>
        <taxon>Flavobacteriia</taxon>
        <taxon>environmental samples</taxon>
    </lineage>
</organism>
<comment type="similarity">
    <text evidence="2">Belongs to the outer membrane factor (OMF) (TC 1.B.17) family.</text>
</comment>